<sequence>MSRPSEVMSRRGIGVAGDGMVQGAGVTAAGPKTPEAAEPEGEVATGLETPTSLVWRGRGDGGARARTWI</sequence>
<protein>
    <submittedName>
        <fullName evidence="2">Uncharacterized protein</fullName>
    </submittedName>
</protein>
<proteinExistence type="predicted"/>
<name>A0A0A9A1E8_ARUDO</name>
<organism evidence="2">
    <name type="scientific">Arundo donax</name>
    <name type="common">Giant reed</name>
    <name type="synonym">Donax arundinaceus</name>
    <dbReference type="NCBI Taxonomy" id="35708"/>
    <lineage>
        <taxon>Eukaryota</taxon>
        <taxon>Viridiplantae</taxon>
        <taxon>Streptophyta</taxon>
        <taxon>Embryophyta</taxon>
        <taxon>Tracheophyta</taxon>
        <taxon>Spermatophyta</taxon>
        <taxon>Magnoliopsida</taxon>
        <taxon>Liliopsida</taxon>
        <taxon>Poales</taxon>
        <taxon>Poaceae</taxon>
        <taxon>PACMAD clade</taxon>
        <taxon>Arundinoideae</taxon>
        <taxon>Arundineae</taxon>
        <taxon>Arundo</taxon>
    </lineage>
</organism>
<feature type="region of interest" description="Disordered" evidence="1">
    <location>
        <begin position="1"/>
        <end position="69"/>
    </location>
</feature>
<evidence type="ECO:0000313" key="2">
    <source>
        <dbReference type="EMBL" id="JAD43768.1"/>
    </source>
</evidence>
<reference evidence="2" key="1">
    <citation type="submission" date="2014-09" db="EMBL/GenBank/DDBJ databases">
        <authorList>
            <person name="Magalhaes I.L.F."/>
            <person name="Oliveira U."/>
            <person name="Santos F.R."/>
            <person name="Vidigal T.H.D.A."/>
            <person name="Brescovit A.D."/>
            <person name="Santos A.J."/>
        </authorList>
    </citation>
    <scope>NUCLEOTIDE SEQUENCE</scope>
    <source>
        <tissue evidence="2">Shoot tissue taken approximately 20 cm above the soil surface</tissue>
    </source>
</reference>
<reference evidence="2" key="2">
    <citation type="journal article" date="2015" name="Data Brief">
        <title>Shoot transcriptome of the giant reed, Arundo donax.</title>
        <authorList>
            <person name="Barrero R.A."/>
            <person name="Guerrero F.D."/>
            <person name="Moolhuijzen P."/>
            <person name="Goolsby J.A."/>
            <person name="Tidwell J."/>
            <person name="Bellgard S.E."/>
            <person name="Bellgard M.I."/>
        </authorList>
    </citation>
    <scope>NUCLEOTIDE SEQUENCE</scope>
    <source>
        <tissue evidence="2">Shoot tissue taken approximately 20 cm above the soil surface</tissue>
    </source>
</reference>
<dbReference type="AlphaFoldDB" id="A0A0A9A1E8"/>
<evidence type="ECO:0000256" key="1">
    <source>
        <dbReference type="SAM" id="MobiDB-lite"/>
    </source>
</evidence>
<dbReference type="EMBL" id="GBRH01254127">
    <property type="protein sequence ID" value="JAD43768.1"/>
    <property type="molecule type" value="Transcribed_RNA"/>
</dbReference>
<accession>A0A0A9A1E8</accession>